<proteinExistence type="predicted"/>
<dbReference type="InterPro" id="IPR036812">
    <property type="entry name" value="NAD(P)_OxRdtase_dom_sf"/>
</dbReference>
<accession>A0AAP2DFT6</accession>
<feature type="domain" description="NADP-dependent oxidoreductase" evidence="3">
    <location>
        <begin position="77"/>
        <end position="368"/>
    </location>
</feature>
<feature type="region of interest" description="Disordered" evidence="2">
    <location>
        <begin position="1"/>
        <end position="24"/>
    </location>
</feature>
<evidence type="ECO:0000256" key="1">
    <source>
        <dbReference type="ARBA" id="ARBA00023002"/>
    </source>
</evidence>
<feature type="region of interest" description="Disordered" evidence="2">
    <location>
        <begin position="44"/>
        <end position="65"/>
    </location>
</feature>
<dbReference type="PANTHER" id="PTHR43625">
    <property type="entry name" value="AFLATOXIN B1 ALDEHYDE REDUCTASE"/>
    <property type="match status" value="1"/>
</dbReference>
<dbReference type="InterPro" id="IPR020471">
    <property type="entry name" value="AKR"/>
</dbReference>
<feature type="compositionally biased region" description="Basic and acidic residues" evidence="2">
    <location>
        <begin position="1"/>
        <end position="23"/>
    </location>
</feature>
<dbReference type="InterPro" id="IPR050791">
    <property type="entry name" value="Aldo-Keto_reductase"/>
</dbReference>
<dbReference type="Pfam" id="PF00248">
    <property type="entry name" value="Aldo_ket_red"/>
    <property type="match status" value="1"/>
</dbReference>
<evidence type="ECO:0000313" key="5">
    <source>
        <dbReference type="Proteomes" id="UP001319200"/>
    </source>
</evidence>
<keyword evidence="5" id="KW-1185">Reference proteome</keyword>
<protein>
    <submittedName>
        <fullName evidence="4">Aldo/keto reductase</fullName>
    </submittedName>
</protein>
<dbReference type="PANTHER" id="PTHR43625:SF77">
    <property type="entry name" value="ALDO-KETO REDUCTASE"/>
    <property type="match status" value="1"/>
</dbReference>
<sequence length="390" mass="43108">MADTSFKHDRENDQTRSKTDRRGFLKAGATISAALLAAPSLAGSAANDSSKQNHSPAPATKERTLGSGKWAMKVSTLGLGCMGMSYHRSFIPEKKHMITLIRKAVDMGVNLFDTAEAYGPYTNEVLVGEALQPVRKQIQVCTKFGFNIQNNQLSGLNSKPEQIKKVVENSLKSLRTDYIDLLYQHRVDPNVPIEEVAGTVQQLIKEGKVKHFGLSEAGADNIRKAHAVQPVTALQSEYSLMTREPEKDVIPVCEELGIGFVPYSPLSRAFLSGYINENTKYNASNDNRPTLPRYQPDAIKANWIMIDTLASFGNHHGLTPAQVALAWLLAQKPFIVPIPGTTKLAHLQENLWSADFEFTPEELKQLTEEVSMIKIVGDRYTGAQAEQTKK</sequence>
<dbReference type="RefSeq" id="WP_254159992.1">
    <property type="nucleotide sequence ID" value="NZ_JAHESF010000001.1"/>
</dbReference>
<dbReference type="Proteomes" id="UP001319200">
    <property type="component" value="Unassembled WGS sequence"/>
</dbReference>
<name>A0AAP2DFT6_9BACT</name>
<dbReference type="PRINTS" id="PR00069">
    <property type="entry name" value="ALDKETRDTASE"/>
</dbReference>
<comment type="caution">
    <text evidence="4">The sequence shown here is derived from an EMBL/GenBank/DDBJ whole genome shotgun (WGS) entry which is preliminary data.</text>
</comment>
<keyword evidence="1" id="KW-0560">Oxidoreductase</keyword>
<evidence type="ECO:0000313" key="4">
    <source>
        <dbReference type="EMBL" id="MBT1695555.1"/>
    </source>
</evidence>
<dbReference type="Gene3D" id="3.20.20.100">
    <property type="entry name" value="NADP-dependent oxidoreductase domain"/>
    <property type="match status" value="1"/>
</dbReference>
<evidence type="ECO:0000259" key="3">
    <source>
        <dbReference type="Pfam" id="PF00248"/>
    </source>
</evidence>
<dbReference type="GO" id="GO:0005737">
    <property type="term" value="C:cytoplasm"/>
    <property type="evidence" value="ECO:0007669"/>
    <property type="project" value="TreeGrafter"/>
</dbReference>
<gene>
    <name evidence="4" type="ORF">KK083_01620</name>
</gene>
<organism evidence="4 5">
    <name type="scientific">Chryseosolibacter histidini</name>
    <dbReference type="NCBI Taxonomy" id="2782349"/>
    <lineage>
        <taxon>Bacteria</taxon>
        <taxon>Pseudomonadati</taxon>
        <taxon>Bacteroidota</taxon>
        <taxon>Cytophagia</taxon>
        <taxon>Cytophagales</taxon>
        <taxon>Chryseotaleaceae</taxon>
        <taxon>Chryseosolibacter</taxon>
    </lineage>
</organism>
<dbReference type="PROSITE" id="PS51318">
    <property type="entry name" value="TAT"/>
    <property type="match status" value="1"/>
</dbReference>
<dbReference type="CDD" id="cd19078">
    <property type="entry name" value="AKR_AKR13C1_2"/>
    <property type="match status" value="1"/>
</dbReference>
<dbReference type="EMBL" id="JAHESF010000001">
    <property type="protein sequence ID" value="MBT1695555.1"/>
    <property type="molecule type" value="Genomic_DNA"/>
</dbReference>
<dbReference type="SUPFAM" id="SSF51430">
    <property type="entry name" value="NAD(P)-linked oxidoreductase"/>
    <property type="match status" value="1"/>
</dbReference>
<dbReference type="AlphaFoldDB" id="A0AAP2DFT6"/>
<evidence type="ECO:0000256" key="2">
    <source>
        <dbReference type="SAM" id="MobiDB-lite"/>
    </source>
</evidence>
<dbReference type="InterPro" id="IPR006311">
    <property type="entry name" value="TAT_signal"/>
</dbReference>
<reference evidence="4 5" key="1">
    <citation type="submission" date="2021-05" db="EMBL/GenBank/DDBJ databases">
        <title>A Polyphasic approach of four new species of the genus Ohtaekwangia: Ohtaekwangia histidinii sp. nov., Ohtaekwangia cretensis sp. nov., Ohtaekwangia indiensis sp. nov., Ohtaekwangia reichenbachii sp. nov. from diverse environment.</title>
        <authorList>
            <person name="Octaviana S."/>
        </authorList>
    </citation>
    <scope>NUCLEOTIDE SEQUENCE [LARGE SCALE GENOMIC DNA]</scope>
    <source>
        <strain evidence="4 5">PWU4</strain>
    </source>
</reference>
<dbReference type="InterPro" id="IPR023210">
    <property type="entry name" value="NADP_OxRdtase_dom"/>
</dbReference>
<dbReference type="GO" id="GO:0016491">
    <property type="term" value="F:oxidoreductase activity"/>
    <property type="evidence" value="ECO:0007669"/>
    <property type="project" value="UniProtKB-KW"/>
</dbReference>